<proteinExistence type="inferred from homology"/>
<dbReference type="Gene3D" id="3.20.20.480">
    <property type="entry name" value="Trimethylamine methyltransferase-like"/>
    <property type="match status" value="1"/>
</dbReference>
<dbReference type="GO" id="GO:0008168">
    <property type="term" value="F:methyltransferase activity"/>
    <property type="evidence" value="ECO:0007669"/>
    <property type="project" value="UniProtKB-KW"/>
</dbReference>
<name>A0A7M2RJM2_9FIRM</name>
<protein>
    <submittedName>
        <fullName evidence="4">Trimethylamine methyltransferase family protein</fullName>
    </submittedName>
</protein>
<evidence type="ECO:0000313" key="5">
    <source>
        <dbReference type="Proteomes" id="UP000593601"/>
    </source>
</evidence>
<dbReference type="EMBL" id="CP063304">
    <property type="protein sequence ID" value="QOV20338.1"/>
    <property type="molecule type" value="Genomic_DNA"/>
</dbReference>
<keyword evidence="5" id="KW-1185">Reference proteome</keyword>
<keyword evidence="2 4" id="KW-0489">Methyltransferase</keyword>
<sequence>MKNKNAQAIHDKSMELLQTVGTRFLHPEAIEILKKHGVKVDGNIAYFTEDEIMKCVEMAPSKFKIYARNSKFDIEPGSGHTYIGPMMGGIKVLKKDGTLRTTTVDDVIKTDKIVEYNDRYHVNGGGICTPNDIPEDQFMLFELYAGLMLSSKIPPDVSGNYHTMELCYDVIAAAFGCSKEQLREKPRILAGMNVNSPLVVDTIMTETMFTNLKYRQPCYIAPAAMGGSTAPITAEGTIVQNNAEVLSTLALAQMYEPGAPVLYGSQSTAADMRTLAIAIGAPESALCYKYAGIMGKFYELPVRSGGLMTDAKKCDVQAGYEPMLSFLACEQNGVDVVLQGAGVLDAYLTFSYEKLISDFQIVDYVDAYLKDIDVNDETVPMEDMQEIGHDSSFITADSTLEYMRTAILDPIISVRGPKPQDTLEKNMDALIQKALDEYHSPDIPKECMDNMKKIVLDYGIDESYVKKIENARVL</sequence>
<keyword evidence="3 4" id="KW-0808">Transferase</keyword>
<dbReference type="RefSeq" id="WP_193736658.1">
    <property type="nucleotide sequence ID" value="NZ_CP063304.1"/>
</dbReference>
<organism evidence="4 5">
    <name type="scientific">Blautia liquoris</name>
    <dbReference type="NCBI Taxonomy" id="2779518"/>
    <lineage>
        <taxon>Bacteria</taxon>
        <taxon>Bacillati</taxon>
        <taxon>Bacillota</taxon>
        <taxon>Clostridia</taxon>
        <taxon>Lachnospirales</taxon>
        <taxon>Lachnospiraceae</taxon>
        <taxon>Blautia</taxon>
    </lineage>
</organism>
<dbReference type="InterPro" id="IPR038601">
    <property type="entry name" value="MttB-like_sf"/>
</dbReference>
<dbReference type="Proteomes" id="UP000593601">
    <property type="component" value="Chromosome"/>
</dbReference>
<comment type="similarity">
    <text evidence="1">Belongs to the trimethylamine methyltransferase family.</text>
</comment>
<dbReference type="GO" id="GO:0015948">
    <property type="term" value="P:methanogenesis"/>
    <property type="evidence" value="ECO:0007669"/>
    <property type="project" value="InterPro"/>
</dbReference>
<dbReference type="Pfam" id="PF06253">
    <property type="entry name" value="MTTB"/>
    <property type="match status" value="1"/>
</dbReference>
<gene>
    <name evidence="4" type="ORF">INP51_05155</name>
</gene>
<dbReference type="KEGG" id="bliq:INP51_05155"/>
<evidence type="ECO:0000256" key="1">
    <source>
        <dbReference type="ARBA" id="ARBA00007137"/>
    </source>
</evidence>
<reference evidence="4 5" key="1">
    <citation type="submission" date="2020-10" db="EMBL/GenBank/DDBJ databases">
        <title>Blautia liquoris sp.nov., isolated from the mud in a fermentation cellar used for the production of Chinese strong-flavoured liquor.</title>
        <authorList>
            <person name="Lu L."/>
        </authorList>
    </citation>
    <scope>NUCLEOTIDE SEQUENCE [LARGE SCALE GENOMIC DNA]</scope>
    <source>
        <strain evidence="4 5">LZLJ-3</strain>
    </source>
</reference>
<dbReference type="InterPro" id="IPR010426">
    <property type="entry name" value="MTTB_MeTrfase"/>
</dbReference>
<accession>A0A7M2RJM2</accession>
<evidence type="ECO:0000256" key="2">
    <source>
        <dbReference type="ARBA" id="ARBA00022603"/>
    </source>
</evidence>
<dbReference type="GO" id="GO:0032259">
    <property type="term" value="P:methylation"/>
    <property type="evidence" value="ECO:0007669"/>
    <property type="project" value="UniProtKB-KW"/>
</dbReference>
<evidence type="ECO:0000256" key="3">
    <source>
        <dbReference type="ARBA" id="ARBA00022679"/>
    </source>
</evidence>
<evidence type="ECO:0000313" key="4">
    <source>
        <dbReference type="EMBL" id="QOV20338.1"/>
    </source>
</evidence>
<dbReference type="AlphaFoldDB" id="A0A7M2RJM2"/>